<dbReference type="PANTHER" id="PTHR43776:SF7">
    <property type="entry name" value="D,D-DIPEPTIDE TRANSPORT ATP-BINDING PROTEIN DDPF-RELATED"/>
    <property type="match status" value="1"/>
</dbReference>
<comment type="caution">
    <text evidence="6">The sequence shown here is derived from an EMBL/GenBank/DDBJ whole genome shotgun (WGS) entry which is preliminary data.</text>
</comment>
<dbReference type="PROSITE" id="PS00211">
    <property type="entry name" value="ABC_TRANSPORTER_1"/>
    <property type="match status" value="1"/>
</dbReference>
<dbReference type="InterPro" id="IPR013563">
    <property type="entry name" value="Oligopep_ABC_C"/>
</dbReference>
<evidence type="ECO:0000313" key="6">
    <source>
        <dbReference type="EMBL" id="GAA3630668.1"/>
    </source>
</evidence>
<evidence type="ECO:0000256" key="3">
    <source>
        <dbReference type="ARBA" id="ARBA00022741"/>
    </source>
</evidence>
<keyword evidence="2" id="KW-0813">Transport</keyword>
<gene>
    <name evidence="6" type="ORF">GCM10022223_55600</name>
</gene>
<keyword evidence="7" id="KW-1185">Reference proteome</keyword>
<keyword evidence="4 6" id="KW-0067">ATP-binding</keyword>
<dbReference type="Gene3D" id="3.40.50.300">
    <property type="entry name" value="P-loop containing nucleotide triphosphate hydrolases"/>
    <property type="match status" value="1"/>
</dbReference>
<organism evidence="6 7">
    <name type="scientific">Kineosporia mesophila</name>
    <dbReference type="NCBI Taxonomy" id="566012"/>
    <lineage>
        <taxon>Bacteria</taxon>
        <taxon>Bacillati</taxon>
        <taxon>Actinomycetota</taxon>
        <taxon>Actinomycetes</taxon>
        <taxon>Kineosporiales</taxon>
        <taxon>Kineosporiaceae</taxon>
        <taxon>Kineosporia</taxon>
    </lineage>
</organism>
<proteinExistence type="inferred from homology"/>
<protein>
    <submittedName>
        <fullName evidence="6">ATP-binding cassette domain-containing protein</fullName>
    </submittedName>
</protein>
<accession>A0ABP7AEE1</accession>
<dbReference type="NCBIfam" id="TIGR01727">
    <property type="entry name" value="oligo_HPY"/>
    <property type="match status" value="1"/>
</dbReference>
<dbReference type="GO" id="GO:0005524">
    <property type="term" value="F:ATP binding"/>
    <property type="evidence" value="ECO:0007669"/>
    <property type="project" value="UniProtKB-KW"/>
</dbReference>
<evidence type="ECO:0000256" key="1">
    <source>
        <dbReference type="ARBA" id="ARBA00005417"/>
    </source>
</evidence>
<sequence>MTDLMHLRDVSVVHKIRGEGLFGSAAVHALTGATLTIRPGETVGVVGESGCGKTTLARVLVGLQRPSAGEVSFRGKSLWSMSARERRLTFGAHIGTVFQDPSTALNRRMSVQRIIADPLVVHQRGSRASRAERVRELMDLVGLPTAVADALPSQLSGGQRQRVAIARALALEPALLVADEPTSALDVSVRAQILNLLDVLQRELGLAMVFVSHDIQTVRRMSDRIVTMYLGRIAEEAPATGVSRHPYTHALFAATPRLLTATEPIPLRGRVPSATNPPSGCNFRTRCWRATPECGEALPPLTVEEPGVSYRCLHPMADEDQF</sequence>
<dbReference type="PANTHER" id="PTHR43776">
    <property type="entry name" value="TRANSPORT ATP-BINDING PROTEIN"/>
    <property type="match status" value="1"/>
</dbReference>
<dbReference type="Pfam" id="PF00005">
    <property type="entry name" value="ABC_tran"/>
    <property type="match status" value="1"/>
</dbReference>
<dbReference type="EMBL" id="BAAAZO010000011">
    <property type="protein sequence ID" value="GAA3630668.1"/>
    <property type="molecule type" value="Genomic_DNA"/>
</dbReference>
<name>A0ABP7AEE1_9ACTN</name>
<reference evidence="7" key="1">
    <citation type="journal article" date="2019" name="Int. J. Syst. Evol. Microbiol.">
        <title>The Global Catalogue of Microorganisms (GCM) 10K type strain sequencing project: providing services to taxonomists for standard genome sequencing and annotation.</title>
        <authorList>
            <consortium name="The Broad Institute Genomics Platform"/>
            <consortium name="The Broad Institute Genome Sequencing Center for Infectious Disease"/>
            <person name="Wu L."/>
            <person name="Ma J."/>
        </authorList>
    </citation>
    <scope>NUCLEOTIDE SEQUENCE [LARGE SCALE GENOMIC DNA]</scope>
    <source>
        <strain evidence="7">JCM 16902</strain>
    </source>
</reference>
<dbReference type="InterPro" id="IPR017871">
    <property type="entry name" value="ABC_transporter-like_CS"/>
</dbReference>
<dbReference type="Pfam" id="PF08352">
    <property type="entry name" value="oligo_HPY"/>
    <property type="match status" value="1"/>
</dbReference>
<feature type="domain" description="ABC transporter" evidence="5">
    <location>
        <begin position="5"/>
        <end position="255"/>
    </location>
</feature>
<dbReference type="CDD" id="cd03257">
    <property type="entry name" value="ABC_NikE_OppD_transporters"/>
    <property type="match status" value="1"/>
</dbReference>
<dbReference type="SUPFAM" id="SSF52540">
    <property type="entry name" value="P-loop containing nucleoside triphosphate hydrolases"/>
    <property type="match status" value="1"/>
</dbReference>
<keyword evidence="3" id="KW-0547">Nucleotide-binding</keyword>
<evidence type="ECO:0000256" key="2">
    <source>
        <dbReference type="ARBA" id="ARBA00022448"/>
    </source>
</evidence>
<dbReference type="SMART" id="SM00382">
    <property type="entry name" value="AAA"/>
    <property type="match status" value="1"/>
</dbReference>
<comment type="similarity">
    <text evidence="1">Belongs to the ABC transporter superfamily.</text>
</comment>
<dbReference type="RefSeq" id="WP_231486135.1">
    <property type="nucleotide sequence ID" value="NZ_BAAAZO010000011.1"/>
</dbReference>
<dbReference type="InterPro" id="IPR003439">
    <property type="entry name" value="ABC_transporter-like_ATP-bd"/>
</dbReference>
<evidence type="ECO:0000256" key="4">
    <source>
        <dbReference type="ARBA" id="ARBA00022840"/>
    </source>
</evidence>
<dbReference type="InterPro" id="IPR027417">
    <property type="entry name" value="P-loop_NTPase"/>
</dbReference>
<dbReference type="PROSITE" id="PS50893">
    <property type="entry name" value="ABC_TRANSPORTER_2"/>
    <property type="match status" value="1"/>
</dbReference>
<dbReference type="InterPro" id="IPR003593">
    <property type="entry name" value="AAA+_ATPase"/>
</dbReference>
<dbReference type="InterPro" id="IPR050319">
    <property type="entry name" value="ABC_transp_ATP-bind"/>
</dbReference>
<evidence type="ECO:0000259" key="5">
    <source>
        <dbReference type="PROSITE" id="PS50893"/>
    </source>
</evidence>
<evidence type="ECO:0000313" key="7">
    <source>
        <dbReference type="Proteomes" id="UP001501074"/>
    </source>
</evidence>
<dbReference type="Proteomes" id="UP001501074">
    <property type="component" value="Unassembled WGS sequence"/>
</dbReference>